<gene>
    <name evidence="1" type="ORF">RRG08_051833</name>
</gene>
<sequence length="134" mass="15801">MSSQCPRRAKIVLMTTENFPIIATWGYEVWTLAVPDLQINRVQLSKSLSQRSRWSENRIRKELRIHVTFGRPRQENVFYIIVHYNTTAKTWDRNGDSLVSGKHERTRHMPKCLSVLLCGYLFCGSPYTKLYDFF</sequence>
<evidence type="ECO:0000313" key="1">
    <source>
        <dbReference type="EMBL" id="KAK3765209.1"/>
    </source>
</evidence>
<dbReference type="EMBL" id="JAWDGP010004327">
    <property type="protein sequence ID" value="KAK3765209.1"/>
    <property type="molecule type" value="Genomic_DNA"/>
</dbReference>
<keyword evidence="2" id="KW-1185">Reference proteome</keyword>
<organism evidence="1 2">
    <name type="scientific">Elysia crispata</name>
    <name type="common">lettuce slug</name>
    <dbReference type="NCBI Taxonomy" id="231223"/>
    <lineage>
        <taxon>Eukaryota</taxon>
        <taxon>Metazoa</taxon>
        <taxon>Spiralia</taxon>
        <taxon>Lophotrochozoa</taxon>
        <taxon>Mollusca</taxon>
        <taxon>Gastropoda</taxon>
        <taxon>Heterobranchia</taxon>
        <taxon>Euthyneura</taxon>
        <taxon>Panpulmonata</taxon>
        <taxon>Sacoglossa</taxon>
        <taxon>Placobranchoidea</taxon>
        <taxon>Plakobranchidae</taxon>
        <taxon>Elysia</taxon>
    </lineage>
</organism>
<dbReference type="AlphaFoldDB" id="A0AAE1DC29"/>
<comment type="caution">
    <text evidence="1">The sequence shown here is derived from an EMBL/GenBank/DDBJ whole genome shotgun (WGS) entry which is preliminary data.</text>
</comment>
<accession>A0AAE1DC29</accession>
<protein>
    <submittedName>
        <fullName evidence="1">Uncharacterized protein</fullName>
    </submittedName>
</protein>
<name>A0AAE1DC29_9GAST</name>
<reference evidence="1" key="1">
    <citation type="journal article" date="2023" name="G3 (Bethesda)">
        <title>A reference genome for the long-term kleptoplast-retaining sea slug Elysia crispata morphotype clarki.</title>
        <authorList>
            <person name="Eastman K.E."/>
            <person name="Pendleton A.L."/>
            <person name="Shaikh M.A."/>
            <person name="Suttiyut T."/>
            <person name="Ogas R."/>
            <person name="Tomko P."/>
            <person name="Gavelis G."/>
            <person name="Widhalm J.R."/>
            <person name="Wisecaver J.H."/>
        </authorList>
    </citation>
    <scope>NUCLEOTIDE SEQUENCE</scope>
    <source>
        <strain evidence="1">ECLA1</strain>
    </source>
</reference>
<proteinExistence type="predicted"/>
<dbReference type="Proteomes" id="UP001283361">
    <property type="component" value="Unassembled WGS sequence"/>
</dbReference>
<evidence type="ECO:0000313" key="2">
    <source>
        <dbReference type="Proteomes" id="UP001283361"/>
    </source>
</evidence>